<gene>
    <name evidence="9" type="primary">pepF</name>
    <name evidence="9" type="ORF">H8699_02765</name>
</gene>
<dbReference type="GO" id="GO:0006518">
    <property type="term" value="P:peptide metabolic process"/>
    <property type="evidence" value="ECO:0007669"/>
    <property type="project" value="TreeGrafter"/>
</dbReference>
<dbReference type="Gene3D" id="1.10.287.830">
    <property type="entry name" value="putative peptidase helix hairpin domain like"/>
    <property type="match status" value="1"/>
</dbReference>
<keyword evidence="3 6" id="KW-0378">Hydrolase</keyword>
<dbReference type="InterPro" id="IPR042088">
    <property type="entry name" value="OligoPept_F_C"/>
</dbReference>
<evidence type="ECO:0000256" key="6">
    <source>
        <dbReference type="RuleBase" id="RU368091"/>
    </source>
</evidence>
<proteinExistence type="inferred from homology"/>
<evidence type="ECO:0000313" key="9">
    <source>
        <dbReference type="EMBL" id="MBC8528360.1"/>
    </source>
</evidence>
<evidence type="ECO:0000256" key="1">
    <source>
        <dbReference type="ARBA" id="ARBA00022670"/>
    </source>
</evidence>
<comment type="similarity">
    <text evidence="6">Belongs to the peptidase M3B family.</text>
</comment>
<dbReference type="RefSeq" id="WP_249284383.1">
    <property type="nucleotide sequence ID" value="NZ_JACRSO010000001.1"/>
</dbReference>
<dbReference type="Proteomes" id="UP000654279">
    <property type="component" value="Unassembled WGS sequence"/>
</dbReference>
<dbReference type="GO" id="GO:0046872">
    <property type="term" value="F:metal ion binding"/>
    <property type="evidence" value="ECO:0007669"/>
    <property type="project" value="UniProtKB-UniRule"/>
</dbReference>
<dbReference type="EC" id="3.4.24.-" evidence="6"/>
<dbReference type="Gene3D" id="1.20.140.70">
    <property type="entry name" value="Oligopeptidase f, N-terminal domain"/>
    <property type="match status" value="1"/>
</dbReference>
<comment type="function">
    <text evidence="6">Has oligopeptidase activity and degrades a variety of small bioactive peptides.</text>
</comment>
<evidence type="ECO:0000259" key="8">
    <source>
        <dbReference type="Pfam" id="PF08439"/>
    </source>
</evidence>
<evidence type="ECO:0000259" key="7">
    <source>
        <dbReference type="Pfam" id="PF01432"/>
    </source>
</evidence>
<dbReference type="Gene3D" id="1.10.1370.20">
    <property type="entry name" value="Oligoendopeptidase f, C-terminal domain"/>
    <property type="match status" value="1"/>
</dbReference>
<evidence type="ECO:0000313" key="10">
    <source>
        <dbReference type="Proteomes" id="UP000654279"/>
    </source>
</evidence>
<dbReference type="PANTHER" id="PTHR11804:SF84">
    <property type="entry name" value="SACCHAROLYSIN"/>
    <property type="match status" value="1"/>
</dbReference>
<dbReference type="Pfam" id="PF01432">
    <property type="entry name" value="Peptidase_M3"/>
    <property type="match status" value="1"/>
</dbReference>
<accession>A0A926D118</accession>
<dbReference type="PANTHER" id="PTHR11804">
    <property type="entry name" value="PROTEASE M3 THIMET OLIGOPEPTIDASE-RELATED"/>
    <property type="match status" value="1"/>
</dbReference>
<dbReference type="GO" id="GO:0006508">
    <property type="term" value="P:proteolysis"/>
    <property type="evidence" value="ECO:0007669"/>
    <property type="project" value="UniProtKB-KW"/>
</dbReference>
<keyword evidence="5 6" id="KW-0482">Metalloprotease</keyword>
<dbReference type="SUPFAM" id="SSF55486">
    <property type="entry name" value="Metalloproteases ('zincins'), catalytic domain"/>
    <property type="match status" value="1"/>
</dbReference>
<comment type="cofactor">
    <cofactor evidence="6">
        <name>Zn(2+)</name>
        <dbReference type="ChEBI" id="CHEBI:29105"/>
    </cofactor>
    <text evidence="6">Binds 1 zinc ion.</text>
</comment>
<evidence type="ECO:0000256" key="5">
    <source>
        <dbReference type="ARBA" id="ARBA00023049"/>
    </source>
</evidence>
<dbReference type="EMBL" id="JACRSO010000001">
    <property type="protein sequence ID" value="MBC8528360.1"/>
    <property type="molecule type" value="Genomic_DNA"/>
</dbReference>
<dbReference type="CDD" id="cd09608">
    <property type="entry name" value="M3B_PepF"/>
    <property type="match status" value="1"/>
</dbReference>
<dbReference type="InterPro" id="IPR001567">
    <property type="entry name" value="Pept_M3A_M3B_dom"/>
</dbReference>
<dbReference type="GO" id="GO:0004222">
    <property type="term" value="F:metalloendopeptidase activity"/>
    <property type="evidence" value="ECO:0007669"/>
    <property type="project" value="UniProtKB-UniRule"/>
</dbReference>
<evidence type="ECO:0000256" key="3">
    <source>
        <dbReference type="ARBA" id="ARBA00022801"/>
    </source>
</evidence>
<reference evidence="9" key="1">
    <citation type="submission" date="2020-08" db="EMBL/GenBank/DDBJ databases">
        <title>Genome public.</title>
        <authorList>
            <person name="Liu C."/>
            <person name="Sun Q."/>
        </authorList>
    </citation>
    <scope>NUCLEOTIDE SEQUENCE</scope>
    <source>
        <strain evidence="9">NSJ-44</strain>
    </source>
</reference>
<name>A0A926D118_9FIRM</name>
<protein>
    <recommendedName>
        <fullName evidence="6">Oligopeptidase F</fullName>
        <ecNumber evidence="6">3.4.24.-</ecNumber>
    </recommendedName>
</protein>
<dbReference type="InterPro" id="IPR045090">
    <property type="entry name" value="Pept_M3A_M3B"/>
</dbReference>
<dbReference type="InterPro" id="IPR013647">
    <property type="entry name" value="OligopepF_N_dom"/>
</dbReference>
<feature type="domain" description="Oligopeptidase F N-terminal" evidence="8">
    <location>
        <begin position="132"/>
        <end position="187"/>
    </location>
</feature>
<dbReference type="AlphaFoldDB" id="A0A926D118"/>
<comment type="caution">
    <text evidence="9">The sequence shown here is derived from an EMBL/GenBank/DDBJ whole genome shotgun (WGS) entry which is preliminary data.</text>
</comment>
<dbReference type="NCBIfam" id="TIGR00181">
    <property type="entry name" value="pepF"/>
    <property type="match status" value="1"/>
</dbReference>
<evidence type="ECO:0000256" key="2">
    <source>
        <dbReference type="ARBA" id="ARBA00022723"/>
    </source>
</evidence>
<evidence type="ECO:0000256" key="4">
    <source>
        <dbReference type="ARBA" id="ARBA00022833"/>
    </source>
</evidence>
<keyword evidence="2 6" id="KW-0479">Metal-binding</keyword>
<feature type="domain" description="Peptidase M3A/M3B catalytic" evidence="7">
    <location>
        <begin position="208"/>
        <end position="585"/>
    </location>
</feature>
<dbReference type="InterPro" id="IPR004438">
    <property type="entry name" value="Peptidase_M3B"/>
</dbReference>
<dbReference type="Pfam" id="PF08439">
    <property type="entry name" value="Peptidase_M3_N"/>
    <property type="match status" value="1"/>
</dbReference>
<sequence>MSKNKEGALPFRADMPKNTQWQLEDIYADNAAWEADFEKLKALLPEVAGFAGKLGENAEFLRMGLDKLMEANLLTERLYVYARMRRDEDNTQELYQAMADRAAQLAVQLDADSAYFTPEVLNIPWVEQAVEKDEAGLGLYRQYLRNILRVKAHTLPAGEERLLAMAGDMAGACDNIFTMINNADIRFPNVPDGSGGEVELTHGRYGQLMESPDREVRKAAYEALYDTYGKQINTLAATYAGSVKKDNFFAGARGYASALEAALDANAVPVRVYDALVDAIHNHLDGLHRYMDLRARVLGVRDLKMYDVYVPIVPEADMRFTWEEAKQIVIEALSVLGADYAAMVQKALDGRWVDVYENRGKTSGAYSWGVYGSHPFVLMNFQGTVDHVFTLAHELGHAMHSHYSNEALPYVDAGYSIMVAEVASTVNEQLLLHEFLRRTRDKAKRAYLLNYALEQVRGTVYRQVMFAEFERETHRMAQAGQPLTAESLGQQYGGLNRQYYGPRMETDERISTEWARIPHFYDAFYVYQYATGYSSAVKLAEDILSGDGEAVRRYRAFLRSGGSDYPIRLLQNAGVDLTGPEPVARCLEYFSHTLEELEALL</sequence>
<keyword evidence="4 6" id="KW-0862">Zinc</keyword>
<keyword evidence="1 6" id="KW-0645">Protease</keyword>
<organism evidence="9 10">
    <name type="scientific">Luoshenia tenuis</name>
    <dbReference type="NCBI Taxonomy" id="2763654"/>
    <lineage>
        <taxon>Bacteria</taxon>
        <taxon>Bacillati</taxon>
        <taxon>Bacillota</taxon>
        <taxon>Clostridia</taxon>
        <taxon>Christensenellales</taxon>
        <taxon>Christensenellaceae</taxon>
        <taxon>Luoshenia</taxon>
    </lineage>
</organism>
<keyword evidence="10" id="KW-1185">Reference proteome</keyword>